<dbReference type="InterPro" id="IPR032721">
    <property type="entry name" value="Toxin-deaminase"/>
</dbReference>
<reference evidence="1 2" key="1">
    <citation type="submission" date="2016-10" db="EMBL/GenBank/DDBJ databases">
        <authorList>
            <person name="de Groot N.N."/>
        </authorList>
    </citation>
    <scope>NUCLEOTIDE SEQUENCE [LARGE SCALE GENOMIC DNA]</scope>
    <source>
        <strain evidence="1 2">DSM 13760</strain>
    </source>
</reference>
<sequence>MPNSKLKNQGNMAVADVKIKDLPDEFMAHSKIHGPNSKGADLGNFSPSSENRIFESYTIDKFPRYNDTEVKILEDIASKIKDPNISGKIDLFTELPACQSCTNVILEFRKKFPNIELNIFTK</sequence>
<dbReference type="Gene3D" id="3.40.140.10">
    <property type="entry name" value="Cytidine Deaminase, domain 2"/>
    <property type="match status" value="1"/>
</dbReference>
<evidence type="ECO:0000313" key="2">
    <source>
        <dbReference type="Proteomes" id="UP000198948"/>
    </source>
</evidence>
<evidence type="ECO:0000313" key="1">
    <source>
        <dbReference type="EMBL" id="SER52798.1"/>
    </source>
</evidence>
<name>A0A1H9PXF1_9LACT</name>
<dbReference type="Proteomes" id="UP000198948">
    <property type="component" value="Unassembled WGS sequence"/>
</dbReference>
<dbReference type="Pfam" id="PF14424">
    <property type="entry name" value="Toxin-deaminase"/>
    <property type="match status" value="1"/>
</dbReference>
<keyword evidence="2" id="KW-1185">Reference proteome</keyword>
<dbReference type="AlphaFoldDB" id="A0A1H9PXF1"/>
<gene>
    <name evidence="1" type="ORF">SAMN04488559_101207</name>
</gene>
<dbReference type="EMBL" id="FOHA01000001">
    <property type="protein sequence ID" value="SER52798.1"/>
    <property type="molecule type" value="Genomic_DNA"/>
</dbReference>
<accession>A0A1H9PXF1</accession>
<organism evidence="1 2">
    <name type="scientific">Isobaculum melis</name>
    <dbReference type="NCBI Taxonomy" id="142588"/>
    <lineage>
        <taxon>Bacteria</taxon>
        <taxon>Bacillati</taxon>
        <taxon>Bacillota</taxon>
        <taxon>Bacilli</taxon>
        <taxon>Lactobacillales</taxon>
        <taxon>Carnobacteriaceae</taxon>
        <taxon>Isobaculum</taxon>
    </lineage>
</organism>
<proteinExistence type="predicted"/>
<dbReference type="STRING" id="142588.SAMN04488559_101207"/>
<protein>
    <submittedName>
        <fullName evidence="1">The BURPS668_1122 family of deaminases</fullName>
    </submittedName>
</protein>